<dbReference type="PANTHER" id="PTHR11048:SF28">
    <property type="entry name" value="4-HYDROXYBENZOATE POLYPRENYLTRANSFERASE, MITOCHONDRIAL"/>
    <property type="match status" value="1"/>
</dbReference>
<evidence type="ECO:0000256" key="7">
    <source>
        <dbReference type="ARBA" id="ARBA00023136"/>
    </source>
</evidence>
<keyword evidence="5 8" id="KW-0812">Transmembrane</keyword>
<evidence type="ECO:0000256" key="6">
    <source>
        <dbReference type="ARBA" id="ARBA00022989"/>
    </source>
</evidence>
<evidence type="ECO:0000256" key="5">
    <source>
        <dbReference type="ARBA" id="ARBA00022692"/>
    </source>
</evidence>
<dbReference type="PANTHER" id="PTHR11048">
    <property type="entry name" value="PRENYLTRANSFERASES"/>
    <property type="match status" value="1"/>
</dbReference>
<sequence length="81" mass="8705">MAFAASGGSLPPVCWLLFIANLLWVVAYDTQYATVDRDDDLKIGVKSTAILFGRHDRLAVGVLQGAMLTLMVAIGRVKLLG</sequence>
<evidence type="ECO:0000256" key="8">
    <source>
        <dbReference type="SAM" id="Phobius"/>
    </source>
</evidence>
<dbReference type="Gene3D" id="1.20.120.1780">
    <property type="entry name" value="UbiA prenyltransferase"/>
    <property type="match status" value="1"/>
</dbReference>
<organism evidence="9 10">
    <name type="scientific">Amycolatopsis oliviviridis</name>
    <dbReference type="NCBI Taxonomy" id="1471590"/>
    <lineage>
        <taxon>Bacteria</taxon>
        <taxon>Bacillati</taxon>
        <taxon>Actinomycetota</taxon>
        <taxon>Actinomycetes</taxon>
        <taxon>Pseudonocardiales</taxon>
        <taxon>Pseudonocardiaceae</taxon>
        <taxon>Amycolatopsis</taxon>
    </lineage>
</organism>
<keyword evidence="10" id="KW-1185">Reference proteome</keyword>
<comment type="subcellular location">
    <subcellularLocation>
        <location evidence="2">Membrane</location>
        <topology evidence="2">Multi-pass membrane protein</topology>
    </subcellularLocation>
</comment>
<evidence type="ECO:0000256" key="4">
    <source>
        <dbReference type="ARBA" id="ARBA00022679"/>
    </source>
</evidence>
<keyword evidence="6 8" id="KW-1133">Transmembrane helix</keyword>
<accession>A0ABQ3LUJ1</accession>
<evidence type="ECO:0000313" key="10">
    <source>
        <dbReference type="Proteomes" id="UP000635387"/>
    </source>
</evidence>
<dbReference type="InterPro" id="IPR000537">
    <property type="entry name" value="UbiA_prenyltransferase"/>
</dbReference>
<dbReference type="InterPro" id="IPR039653">
    <property type="entry name" value="Prenyltransferase"/>
</dbReference>
<keyword evidence="4" id="KW-0808">Transferase</keyword>
<dbReference type="EMBL" id="BNAY01000006">
    <property type="protein sequence ID" value="GHH26501.1"/>
    <property type="molecule type" value="Genomic_DNA"/>
</dbReference>
<dbReference type="Proteomes" id="UP000635387">
    <property type="component" value="Unassembled WGS sequence"/>
</dbReference>
<protein>
    <submittedName>
        <fullName evidence="9">Uncharacterized protein</fullName>
    </submittedName>
</protein>
<evidence type="ECO:0000313" key="9">
    <source>
        <dbReference type="EMBL" id="GHH26501.1"/>
    </source>
</evidence>
<name>A0ABQ3LUJ1_9PSEU</name>
<feature type="transmembrane region" description="Helical" evidence="8">
    <location>
        <begin position="58"/>
        <end position="77"/>
    </location>
</feature>
<comment type="cofactor">
    <cofactor evidence="1">
        <name>Mg(2+)</name>
        <dbReference type="ChEBI" id="CHEBI:18420"/>
    </cofactor>
</comment>
<comment type="similarity">
    <text evidence="3">Belongs to the UbiA prenyltransferase family.</text>
</comment>
<evidence type="ECO:0000256" key="2">
    <source>
        <dbReference type="ARBA" id="ARBA00004141"/>
    </source>
</evidence>
<comment type="caution">
    <text evidence="9">The sequence shown here is derived from an EMBL/GenBank/DDBJ whole genome shotgun (WGS) entry which is preliminary data.</text>
</comment>
<reference evidence="10" key="1">
    <citation type="journal article" date="2019" name="Int. J. Syst. Evol. Microbiol.">
        <title>The Global Catalogue of Microorganisms (GCM) 10K type strain sequencing project: providing services to taxonomists for standard genome sequencing and annotation.</title>
        <authorList>
            <consortium name="The Broad Institute Genomics Platform"/>
            <consortium name="The Broad Institute Genome Sequencing Center for Infectious Disease"/>
            <person name="Wu L."/>
            <person name="Ma J."/>
        </authorList>
    </citation>
    <scope>NUCLEOTIDE SEQUENCE [LARGE SCALE GENOMIC DNA]</scope>
    <source>
        <strain evidence="10">CGMCC 4.7683</strain>
    </source>
</reference>
<gene>
    <name evidence="9" type="ORF">GCM10017790_53980</name>
</gene>
<evidence type="ECO:0000256" key="1">
    <source>
        <dbReference type="ARBA" id="ARBA00001946"/>
    </source>
</evidence>
<dbReference type="Pfam" id="PF01040">
    <property type="entry name" value="UbiA"/>
    <property type="match status" value="1"/>
</dbReference>
<keyword evidence="7 8" id="KW-0472">Membrane</keyword>
<feature type="transmembrane region" description="Helical" evidence="8">
    <location>
        <begin position="12"/>
        <end position="28"/>
    </location>
</feature>
<evidence type="ECO:0000256" key="3">
    <source>
        <dbReference type="ARBA" id="ARBA00005985"/>
    </source>
</evidence>
<proteinExistence type="inferred from homology"/>